<comment type="caution">
    <text evidence="1">The sequence shown here is derived from an EMBL/GenBank/DDBJ whole genome shotgun (WGS) entry which is preliminary data.</text>
</comment>
<dbReference type="SUPFAM" id="SSF75169">
    <property type="entry name" value="DsrEFH-like"/>
    <property type="match status" value="1"/>
</dbReference>
<organism evidence="1 2">
    <name type="scientific">Vibrio rumoiensis 1S-45</name>
    <dbReference type="NCBI Taxonomy" id="1188252"/>
    <lineage>
        <taxon>Bacteria</taxon>
        <taxon>Pseudomonadati</taxon>
        <taxon>Pseudomonadota</taxon>
        <taxon>Gammaproteobacteria</taxon>
        <taxon>Vibrionales</taxon>
        <taxon>Vibrionaceae</taxon>
        <taxon>Vibrio</taxon>
    </lineage>
</organism>
<evidence type="ECO:0000313" key="1">
    <source>
        <dbReference type="EMBL" id="OEF30102.1"/>
    </source>
</evidence>
<evidence type="ECO:0008006" key="3">
    <source>
        <dbReference type="Google" id="ProtNLM"/>
    </source>
</evidence>
<reference evidence="1 2" key="1">
    <citation type="journal article" date="2012" name="Science">
        <title>Ecological populations of bacteria act as socially cohesive units of antibiotic production and resistance.</title>
        <authorList>
            <person name="Cordero O.X."/>
            <person name="Wildschutte H."/>
            <person name="Kirkup B."/>
            <person name="Proehl S."/>
            <person name="Ngo L."/>
            <person name="Hussain F."/>
            <person name="Le Roux F."/>
            <person name="Mincer T."/>
            <person name="Polz M.F."/>
        </authorList>
    </citation>
    <scope>NUCLEOTIDE SEQUENCE [LARGE SCALE GENOMIC DNA]</scope>
    <source>
        <strain evidence="1 2">1S-45</strain>
    </source>
</reference>
<dbReference type="Proteomes" id="UP000094070">
    <property type="component" value="Unassembled WGS sequence"/>
</dbReference>
<dbReference type="STRING" id="1188252.A1QC_03690"/>
<proteinExistence type="predicted"/>
<name>A0A1E5E6H9_9VIBR</name>
<dbReference type="Pfam" id="PF04077">
    <property type="entry name" value="DsrH"/>
    <property type="match status" value="1"/>
</dbReference>
<dbReference type="EMBL" id="AJYK02000003">
    <property type="protein sequence ID" value="OEF30102.1"/>
    <property type="molecule type" value="Genomic_DNA"/>
</dbReference>
<dbReference type="Gene3D" id="3.40.1260.10">
    <property type="entry name" value="DsrEFH-like"/>
    <property type="match status" value="1"/>
</dbReference>
<dbReference type="InterPro" id="IPR027396">
    <property type="entry name" value="DsrEFH-like"/>
</dbReference>
<sequence>MLHIIKTIDAIEDSLLFSHLDDQFILVEDAVYGLISQKVLNGPIKDHLDHCYALAQDVQARGLDVQSIFKSQLVDFDAFVGLTEMHIQTMTWE</sequence>
<dbReference type="RefSeq" id="WP_017025430.1">
    <property type="nucleotide sequence ID" value="NZ_AJYK02000003.1"/>
</dbReference>
<accession>A0A1E5E6H9</accession>
<keyword evidence="2" id="KW-1185">Reference proteome</keyword>
<protein>
    <recommendedName>
        <fullName evidence="3">Sulfur relay protein TusB</fullName>
    </recommendedName>
</protein>
<gene>
    <name evidence="1" type="ORF">A1QC_03690</name>
</gene>
<dbReference type="NCBIfam" id="TIGR03011">
    <property type="entry name" value="sulf_tusB_dsrH"/>
    <property type="match status" value="1"/>
</dbReference>
<dbReference type="PANTHER" id="PTHR37526">
    <property type="entry name" value="PROTEIN TUSB"/>
    <property type="match status" value="1"/>
</dbReference>
<dbReference type="PANTHER" id="PTHR37526:SF1">
    <property type="entry name" value="PROTEIN TUSB"/>
    <property type="match status" value="1"/>
</dbReference>
<dbReference type="OrthoDB" id="9795117at2"/>
<dbReference type="GO" id="GO:1990228">
    <property type="term" value="C:sulfurtransferase complex"/>
    <property type="evidence" value="ECO:0007669"/>
    <property type="project" value="TreeGrafter"/>
</dbReference>
<dbReference type="AlphaFoldDB" id="A0A1E5E6H9"/>
<evidence type="ECO:0000313" key="2">
    <source>
        <dbReference type="Proteomes" id="UP000094070"/>
    </source>
</evidence>
<dbReference type="GO" id="GO:0002143">
    <property type="term" value="P:tRNA wobble position uridine thiolation"/>
    <property type="evidence" value="ECO:0007669"/>
    <property type="project" value="InterPro"/>
</dbReference>
<dbReference type="InterPro" id="IPR007215">
    <property type="entry name" value="Sulphur_relay_TusB/DsrH"/>
</dbReference>